<dbReference type="VEuPathDB" id="TriTrypDB:TcIL3000.11.8120"/>
<name>G0V141_TRYCI</name>
<accession>G0V141</accession>
<sequence>MNTGGRDGNGDLLTPAVIAKEILDMVALLRSQQDTWNAEMHRFFVTEKEQQNESDSLTKRVQSAEAESWEDEAFHDWMSRRARHGVGRDMIQDWFHKEDLISKTPFMAIAPCPRGLSSEGQEEVVKTLDALELPRFLVQTVPLHLPLSKLAPTFVPSAFHLPEGERASKSSLGALSYVGTPCTYGWDVMHLIEQQPMLAAALDRTPCLFLNDYVPRGSLCAHCAVIGGLFVAAEVACDLQCAGRLCLDRNDDPTQAANVTHCEFLSNSMKDFIEKELVSTLRSRSFRALIIGKTSTDDSYNSAVAEGPPPENYAFSLLNIESVDGSDFECFSQEDILNAAKHGAECLHEGTSFTPVLRFLRPTGGRG</sequence>
<organism evidence="1">
    <name type="scientific">Trypanosoma congolense (strain IL3000)</name>
    <dbReference type="NCBI Taxonomy" id="1068625"/>
    <lineage>
        <taxon>Eukaryota</taxon>
        <taxon>Discoba</taxon>
        <taxon>Euglenozoa</taxon>
        <taxon>Kinetoplastea</taxon>
        <taxon>Metakinetoplastina</taxon>
        <taxon>Trypanosomatida</taxon>
        <taxon>Trypanosomatidae</taxon>
        <taxon>Trypanosoma</taxon>
        <taxon>Nannomonas</taxon>
    </lineage>
</organism>
<evidence type="ECO:0000313" key="1">
    <source>
        <dbReference type="EMBL" id="CCC95362.1"/>
    </source>
</evidence>
<protein>
    <submittedName>
        <fullName evidence="1">Uncharacterized protein TCIL3000_11_8120</fullName>
    </submittedName>
</protein>
<reference evidence="1" key="1">
    <citation type="journal article" date="2012" name="Proc. Natl. Acad. Sci. U.S.A.">
        <title>Antigenic diversity is generated by distinct evolutionary mechanisms in African trypanosome species.</title>
        <authorList>
            <person name="Jackson A.P."/>
            <person name="Berry A."/>
            <person name="Aslett M."/>
            <person name="Allison H.C."/>
            <person name="Burton P."/>
            <person name="Vavrova-Anderson J."/>
            <person name="Brown R."/>
            <person name="Browne H."/>
            <person name="Corton N."/>
            <person name="Hauser H."/>
            <person name="Gamble J."/>
            <person name="Gilderthorp R."/>
            <person name="Marcello L."/>
            <person name="McQuillan J."/>
            <person name="Otto T.D."/>
            <person name="Quail M.A."/>
            <person name="Sanders M.J."/>
            <person name="van Tonder A."/>
            <person name="Ginger M.L."/>
            <person name="Field M.C."/>
            <person name="Barry J.D."/>
            <person name="Hertz-Fowler C."/>
            <person name="Berriman M."/>
        </authorList>
    </citation>
    <scope>NUCLEOTIDE SEQUENCE</scope>
    <source>
        <strain evidence="1">IL3000</strain>
    </source>
</reference>
<gene>
    <name evidence="1" type="ORF">TCIL3000_11_8120</name>
</gene>
<proteinExistence type="predicted"/>
<dbReference type="AlphaFoldDB" id="G0V141"/>
<dbReference type="EMBL" id="HE575324">
    <property type="protein sequence ID" value="CCC95362.1"/>
    <property type="molecule type" value="Genomic_DNA"/>
</dbReference>